<name>A0A0K0D8Y3_ANGCA</name>
<proteinExistence type="predicted"/>
<dbReference type="Proteomes" id="UP000035642">
    <property type="component" value="Unassembled WGS sequence"/>
</dbReference>
<protein>
    <submittedName>
        <fullName evidence="2">Transposase</fullName>
    </submittedName>
</protein>
<dbReference type="WBParaSite" id="ACAC_0000652801-mRNA-1">
    <property type="protein sequence ID" value="ACAC_0000652801-mRNA-1"/>
    <property type="gene ID" value="ACAC_0000652801"/>
</dbReference>
<reference evidence="1" key="1">
    <citation type="submission" date="2012-09" db="EMBL/GenBank/DDBJ databases">
        <authorList>
            <person name="Martin A.A."/>
        </authorList>
    </citation>
    <scope>NUCLEOTIDE SEQUENCE</scope>
</reference>
<sequence length="52" mass="6233">MAEAAYREWLKRKAAEPHTPRASPTRYYNRNGISIIVRMFARQHILNQNELY</sequence>
<accession>A0A0K0D8Y3</accession>
<organism evidence="1 2">
    <name type="scientific">Angiostrongylus cantonensis</name>
    <name type="common">Rat lungworm</name>
    <dbReference type="NCBI Taxonomy" id="6313"/>
    <lineage>
        <taxon>Eukaryota</taxon>
        <taxon>Metazoa</taxon>
        <taxon>Ecdysozoa</taxon>
        <taxon>Nematoda</taxon>
        <taxon>Chromadorea</taxon>
        <taxon>Rhabditida</taxon>
        <taxon>Rhabditina</taxon>
        <taxon>Rhabditomorpha</taxon>
        <taxon>Strongyloidea</taxon>
        <taxon>Metastrongylidae</taxon>
        <taxon>Angiostrongylus</taxon>
    </lineage>
</organism>
<reference evidence="2" key="2">
    <citation type="submission" date="2017-02" db="UniProtKB">
        <authorList>
            <consortium name="WormBaseParasite"/>
        </authorList>
    </citation>
    <scope>IDENTIFICATION</scope>
</reference>
<evidence type="ECO:0000313" key="2">
    <source>
        <dbReference type="WBParaSite" id="ACAC_0000652801-mRNA-1"/>
    </source>
</evidence>
<dbReference type="AlphaFoldDB" id="A0A0K0D8Y3"/>
<evidence type="ECO:0000313" key="1">
    <source>
        <dbReference type="Proteomes" id="UP000035642"/>
    </source>
</evidence>
<keyword evidence="1" id="KW-1185">Reference proteome</keyword>